<dbReference type="PANTHER" id="PTHR43272:SF33">
    <property type="entry name" value="AMP-BINDING DOMAIN-CONTAINING PROTEIN-RELATED"/>
    <property type="match status" value="1"/>
</dbReference>
<dbReference type="Gene3D" id="3.40.50.12780">
    <property type="entry name" value="N-terminal domain of ligase-like"/>
    <property type="match status" value="1"/>
</dbReference>
<dbReference type="RefSeq" id="WP_003894779.1">
    <property type="nucleotide sequence ID" value="NZ_CP027541.1"/>
</dbReference>
<reference evidence="5" key="2">
    <citation type="submission" date="2018-03" db="EMBL/GenBank/DDBJ databases">
        <authorList>
            <person name="Derbyshire K."/>
            <person name="Gray T.A."/>
            <person name="Champion M."/>
        </authorList>
    </citation>
    <scope>NUCLEOTIDE SEQUENCE [LARGE SCALE GENOMIC DNA]</scope>
    <source>
        <strain evidence="5">MKD8</strain>
    </source>
</reference>
<dbReference type="EMBL" id="CP027541">
    <property type="protein sequence ID" value="AWT54311.1"/>
    <property type="molecule type" value="Genomic_DNA"/>
</dbReference>
<dbReference type="Pfam" id="PF23562">
    <property type="entry name" value="AMP-binding_C_3"/>
    <property type="match status" value="1"/>
</dbReference>
<evidence type="ECO:0000256" key="1">
    <source>
        <dbReference type="ARBA" id="ARBA00022741"/>
    </source>
</evidence>
<sequence length="641" mass="69787">MGNDVTAMPSDAEISDGGPVLSTLTGFEAVDQTFPQMLCERARFEPDTVAFQSWSAGAVRQTTWGEYLQEVREVALGLHRRGIAPGDRVAILSGTRGEWVIAAQAVLSVGGIPVGVHQTSSLSEVRHVLENSKASAMIVETADDADKLAALAPELPHLRVTIGLDVRPAMAGEGTARTWEELRADGREQAAAEPALFDDLVNAGDIDQPAGLFYTSGSTGAPKGVTHTHRTIQYSVLGFAMSYPELGRTRHDLVGFLGLSHVAPALIAIYAPIMTRLVITHCGMDQRLEALIDVRPTAVLWPPRMHEKLAAEALQALSESGRLFQLSYRAAMGVARAVSARRWQGRTLPWYLAAANALSRRVVFVPLLAKVGMDRIRVTWTASGSMTPDVAALWHMWGLDLRELFGTTETCGSVLAQWDRSFPEPGTIGKCLPDPRWALRVSDQGELQLRTPSLFVGYWENPEASSAAMSDGWYCTGDLVELAPDGEVKIIGRLKDVLKTSGGKMVNPQPIEVRLKASPLIDEAIVVGDGRKYLSVLLSLSRDAAELTARDRDEAVTAWLNEVNAEFSRPYQLKKYRVLPRELSVAAGELTAKGTIRRAAILDAFSELIDEMYDAGDLDAIAREARYAKPNRKRSRLGGAE</sequence>
<keyword evidence="2" id="KW-0067">ATP-binding</keyword>
<evidence type="ECO:0000313" key="4">
    <source>
        <dbReference type="EMBL" id="AWT54311.1"/>
    </source>
</evidence>
<accession>A0A2U9PR89</accession>
<dbReference type="InterPro" id="IPR020845">
    <property type="entry name" value="AMP-binding_CS"/>
</dbReference>
<feature type="domain" description="AMP-dependent synthetase/ligase" evidence="3">
    <location>
        <begin position="40"/>
        <end position="459"/>
    </location>
</feature>
<protein>
    <submittedName>
        <fullName evidence="4">AMP-binding enzyme</fullName>
    </submittedName>
</protein>
<dbReference type="GO" id="GO:0016020">
    <property type="term" value="C:membrane"/>
    <property type="evidence" value="ECO:0007669"/>
    <property type="project" value="TreeGrafter"/>
</dbReference>
<dbReference type="AlphaFoldDB" id="A0A2U9PR89"/>
<gene>
    <name evidence="4" type="ORF">D806_033390</name>
</gene>
<dbReference type="SUPFAM" id="SSF56801">
    <property type="entry name" value="Acetyl-CoA synthetase-like"/>
    <property type="match status" value="1"/>
</dbReference>
<reference evidence="4 5" key="1">
    <citation type="journal article" date="2013" name="Genome Announc.">
        <title>Draft genome sequence of MKD8, a conjugal recipient Mycobacterium smegmatis strain.</title>
        <authorList>
            <person name="Gray T.A."/>
            <person name="Palumbo M.J."/>
            <person name="Derbyshire K.M."/>
        </authorList>
    </citation>
    <scope>NUCLEOTIDE SEQUENCE [LARGE SCALE GENOMIC DNA]</scope>
    <source>
        <strain evidence="4 5">MKD8</strain>
    </source>
</reference>
<evidence type="ECO:0000259" key="3">
    <source>
        <dbReference type="Pfam" id="PF00501"/>
    </source>
</evidence>
<dbReference type="PROSITE" id="PS00455">
    <property type="entry name" value="AMP_BINDING"/>
    <property type="match status" value="1"/>
</dbReference>
<dbReference type="InterPro" id="IPR042099">
    <property type="entry name" value="ANL_N_sf"/>
</dbReference>
<organism evidence="4 5">
    <name type="scientific">Mycolicibacterium smegmatis (strain MKD8)</name>
    <name type="common">Mycobacterium smegmatis</name>
    <dbReference type="NCBI Taxonomy" id="1214915"/>
    <lineage>
        <taxon>Bacteria</taxon>
        <taxon>Bacillati</taxon>
        <taxon>Actinomycetota</taxon>
        <taxon>Actinomycetes</taxon>
        <taxon>Mycobacteriales</taxon>
        <taxon>Mycobacteriaceae</taxon>
        <taxon>Mycolicibacterium</taxon>
    </lineage>
</organism>
<keyword evidence="1" id="KW-0547">Nucleotide-binding</keyword>
<dbReference type="Proteomes" id="UP000011200">
    <property type="component" value="Chromosome"/>
</dbReference>
<dbReference type="GO" id="GO:0004467">
    <property type="term" value="F:long-chain fatty acid-CoA ligase activity"/>
    <property type="evidence" value="ECO:0007669"/>
    <property type="project" value="TreeGrafter"/>
</dbReference>
<proteinExistence type="predicted"/>
<dbReference type="Pfam" id="PF00501">
    <property type="entry name" value="AMP-binding"/>
    <property type="match status" value="1"/>
</dbReference>
<dbReference type="InterPro" id="IPR000873">
    <property type="entry name" value="AMP-dep_synth/lig_dom"/>
</dbReference>
<name>A0A2U9PR89_MYCSE</name>
<evidence type="ECO:0000313" key="5">
    <source>
        <dbReference type="Proteomes" id="UP000011200"/>
    </source>
</evidence>
<dbReference type="PANTHER" id="PTHR43272">
    <property type="entry name" value="LONG-CHAIN-FATTY-ACID--COA LIGASE"/>
    <property type="match status" value="1"/>
</dbReference>
<evidence type="ECO:0000256" key="2">
    <source>
        <dbReference type="ARBA" id="ARBA00022840"/>
    </source>
</evidence>
<dbReference type="GO" id="GO:0005524">
    <property type="term" value="F:ATP binding"/>
    <property type="evidence" value="ECO:0007669"/>
    <property type="project" value="UniProtKB-KW"/>
</dbReference>